<dbReference type="Proteomes" id="UP001177003">
    <property type="component" value="Chromosome 6"/>
</dbReference>
<organism evidence="1 2">
    <name type="scientific">Lactuca saligna</name>
    <name type="common">Willowleaf lettuce</name>
    <dbReference type="NCBI Taxonomy" id="75948"/>
    <lineage>
        <taxon>Eukaryota</taxon>
        <taxon>Viridiplantae</taxon>
        <taxon>Streptophyta</taxon>
        <taxon>Embryophyta</taxon>
        <taxon>Tracheophyta</taxon>
        <taxon>Spermatophyta</taxon>
        <taxon>Magnoliopsida</taxon>
        <taxon>eudicotyledons</taxon>
        <taxon>Gunneridae</taxon>
        <taxon>Pentapetalae</taxon>
        <taxon>asterids</taxon>
        <taxon>campanulids</taxon>
        <taxon>Asterales</taxon>
        <taxon>Asteraceae</taxon>
        <taxon>Cichorioideae</taxon>
        <taxon>Cichorieae</taxon>
        <taxon>Lactucinae</taxon>
        <taxon>Lactuca</taxon>
    </lineage>
</organism>
<dbReference type="AlphaFoldDB" id="A0AA35ZBR3"/>
<keyword evidence="2" id="KW-1185">Reference proteome</keyword>
<name>A0AA35ZBR3_LACSI</name>
<accession>A0AA35ZBR3</accession>
<proteinExistence type="predicted"/>
<gene>
    <name evidence="1" type="ORF">LSALG_LOCUS28801</name>
</gene>
<evidence type="ECO:0000313" key="2">
    <source>
        <dbReference type="Proteomes" id="UP001177003"/>
    </source>
</evidence>
<reference evidence="1" key="1">
    <citation type="submission" date="2023-04" db="EMBL/GenBank/DDBJ databases">
        <authorList>
            <person name="Vijverberg K."/>
            <person name="Xiong W."/>
            <person name="Schranz E."/>
        </authorList>
    </citation>
    <scope>NUCLEOTIDE SEQUENCE</scope>
</reference>
<dbReference type="EMBL" id="OX465082">
    <property type="protein sequence ID" value="CAI9289568.1"/>
    <property type="molecule type" value="Genomic_DNA"/>
</dbReference>
<protein>
    <submittedName>
        <fullName evidence="1">Uncharacterized protein</fullName>
    </submittedName>
</protein>
<sequence length="103" mass="12159">MSKICSMRLPSFDVAKECHLLFVEEVKNVEESVKLKMDELKPKISKEVVKIEQNYTSLHNKVDVLADVIKKLVEYNTFFSTKHESKKETDSKVFEKMEEFWEV</sequence>
<evidence type="ECO:0000313" key="1">
    <source>
        <dbReference type="EMBL" id="CAI9289568.1"/>
    </source>
</evidence>